<name>A0ABQ2ML95_9ACTN</name>
<dbReference type="Pfam" id="PF12680">
    <property type="entry name" value="SnoaL_2"/>
    <property type="match status" value="1"/>
</dbReference>
<gene>
    <name evidence="2" type="ORF">GCM10012287_41340</name>
</gene>
<dbReference type="Proteomes" id="UP000631535">
    <property type="component" value="Unassembled WGS sequence"/>
</dbReference>
<evidence type="ECO:0000313" key="3">
    <source>
        <dbReference type="Proteomes" id="UP000631535"/>
    </source>
</evidence>
<dbReference type="InterPro" id="IPR032710">
    <property type="entry name" value="NTF2-like_dom_sf"/>
</dbReference>
<keyword evidence="3" id="KW-1185">Reference proteome</keyword>
<dbReference type="RefSeq" id="WP_189038660.1">
    <property type="nucleotide sequence ID" value="NZ_BMMP01000013.1"/>
</dbReference>
<comment type="caution">
    <text evidence="2">The sequence shown here is derived from an EMBL/GenBank/DDBJ whole genome shotgun (WGS) entry which is preliminary data.</text>
</comment>
<proteinExistence type="predicted"/>
<reference evidence="3" key="1">
    <citation type="journal article" date="2019" name="Int. J. Syst. Evol. Microbiol.">
        <title>The Global Catalogue of Microorganisms (GCM) 10K type strain sequencing project: providing services to taxonomists for standard genome sequencing and annotation.</title>
        <authorList>
            <consortium name="The Broad Institute Genomics Platform"/>
            <consortium name="The Broad Institute Genome Sequencing Center for Infectious Disease"/>
            <person name="Wu L."/>
            <person name="Ma J."/>
        </authorList>
    </citation>
    <scope>NUCLEOTIDE SEQUENCE [LARGE SCALE GENOMIC DNA]</scope>
    <source>
        <strain evidence="3">CGMCC 4.7178</strain>
    </source>
</reference>
<protein>
    <recommendedName>
        <fullName evidence="1">SnoaL-like domain-containing protein</fullName>
    </recommendedName>
</protein>
<evidence type="ECO:0000259" key="1">
    <source>
        <dbReference type="Pfam" id="PF12680"/>
    </source>
</evidence>
<feature type="domain" description="SnoaL-like" evidence="1">
    <location>
        <begin position="14"/>
        <end position="112"/>
    </location>
</feature>
<sequence length="120" mass="13107">MTEHPTPLHTLYGRWLEDLWNGDPSVAAEIVTPDFVGHWPDHEVHGPDGLAAAVRETHGMFDGVSFTLAVGPLVDGDMVAGRWIGSGKSRQGTARFIGNDILRARDGLFAEYWVATVELP</sequence>
<evidence type="ECO:0000313" key="2">
    <source>
        <dbReference type="EMBL" id="GGO53810.1"/>
    </source>
</evidence>
<dbReference type="EMBL" id="BMMP01000013">
    <property type="protein sequence ID" value="GGO53810.1"/>
    <property type="molecule type" value="Genomic_DNA"/>
</dbReference>
<accession>A0ABQ2ML95</accession>
<organism evidence="2 3">
    <name type="scientific">Streptomyces daqingensis</name>
    <dbReference type="NCBI Taxonomy" id="1472640"/>
    <lineage>
        <taxon>Bacteria</taxon>
        <taxon>Bacillati</taxon>
        <taxon>Actinomycetota</taxon>
        <taxon>Actinomycetes</taxon>
        <taxon>Kitasatosporales</taxon>
        <taxon>Streptomycetaceae</taxon>
        <taxon>Streptomyces</taxon>
    </lineage>
</organism>
<dbReference type="Gene3D" id="3.10.450.50">
    <property type="match status" value="1"/>
</dbReference>
<dbReference type="InterPro" id="IPR037401">
    <property type="entry name" value="SnoaL-like"/>
</dbReference>
<dbReference type="SUPFAM" id="SSF54427">
    <property type="entry name" value="NTF2-like"/>
    <property type="match status" value="1"/>
</dbReference>